<evidence type="ECO:0000313" key="1">
    <source>
        <dbReference type="EMBL" id="PNR51515.1"/>
    </source>
</evidence>
<dbReference type="Gene3D" id="1.10.720.30">
    <property type="entry name" value="SAP domain"/>
    <property type="match status" value="1"/>
</dbReference>
<reference evidence="1 3" key="2">
    <citation type="journal article" date="2018" name="Plant J.">
        <title>The Physcomitrella patens chromosome-scale assembly reveals moss genome structure and evolution.</title>
        <authorList>
            <person name="Lang D."/>
            <person name="Ullrich K.K."/>
            <person name="Murat F."/>
            <person name="Fuchs J."/>
            <person name="Jenkins J."/>
            <person name="Haas F.B."/>
            <person name="Piednoel M."/>
            <person name="Gundlach H."/>
            <person name="Van Bel M."/>
            <person name="Meyberg R."/>
            <person name="Vives C."/>
            <person name="Morata J."/>
            <person name="Symeonidi A."/>
            <person name="Hiss M."/>
            <person name="Muchero W."/>
            <person name="Kamisugi Y."/>
            <person name="Saleh O."/>
            <person name="Blanc G."/>
            <person name="Decker E.L."/>
            <person name="van Gessel N."/>
            <person name="Grimwood J."/>
            <person name="Hayes R.D."/>
            <person name="Graham S.W."/>
            <person name="Gunter L.E."/>
            <person name="McDaniel S.F."/>
            <person name="Hoernstein S.N.W."/>
            <person name="Larsson A."/>
            <person name="Li F.W."/>
            <person name="Perroud P.F."/>
            <person name="Phillips J."/>
            <person name="Ranjan P."/>
            <person name="Rokshar D.S."/>
            <person name="Rothfels C.J."/>
            <person name="Schneider L."/>
            <person name="Shu S."/>
            <person name="Stevenson D.W."/>
            <person name="Thummler F."/>
            <person name="Tillich M."/>
            <person name="Villarreal Aguilar J.C."/>
            <person name="Widiez T."/>
            <person name="Wong G.K."/>
            <person name="Wymore A."/>
            <person name="Zhang Y."/>
            <person name="Zimmer A.D."/>
            <person name="Quatrano R.S."/>
            <person name="Mayer K.F.X."/>
            <person name="Goodstein D."/>
            <person name="Casacuberta J.M."/>
            <person name="Vandepoele K."/>
            <person name="Reski R."/>
            <person name="Cuming A.C."/>
            <person name="Tuskan G.A."/>
            <person name="Maumus F."/>
            <person name="Salse J."/>
            <person name="Schmutz J."/>
            <person name="Rensing S.A."/>
        </authorList>
    </citation>
    <scope>NUCLEOTIDE SEQUENCE [LARGE SCALE GENOMIC DNA]</scope>
    <source>
        <strain evidence="2 3">cv. Gransden 2004</strain>
    </source>
</reference>
<dbReference type="Gene3D" id="2.40.70.10">
    <property type="entry name" value="Acid Proteases"/>
    <property type="match status" value="2"/>
</dbReference>
<dbReference type="Gramene" id="Pp3c7_22480V3.2">
    <property type="protein sequence ID" value="Pp3c7_22480V3.2"/>
    <property type="gene ID" value="Pp3c7_22480"/>
</dbReference>
<dbReference type="OrthoDB" id="425248at2759"/>
<dbReference type="InterPro" id="IPR036361">
    <property type="entry name" value="SAP_dom_sf"/>
</dbReference>
<dbReference type="OMA" id="NWMASTT"/>
<evidence type="ECO:0008006" key="4">
    <source>
        <dbReference type="Google" id="ProtNLM"/>
    </source>
</evidence>
<dbReference type="Gramene" id="Pp3c7_22480V3.1">
    <property type="protein sequence ID" value="Pp3c7_22480V3.1"/>
    <property type="gene ID" value="Pp3c7_22480"/>
</dbReference>
<dbReference type="Pfam" id="PF13650">
    <property type="entry name" value="Asp_protease_2"/>
    <property type="match status" value="1"/>
</dbReference>
<name>A0A2K1KCK5_PHYPA</name>
<reference evidence="2" key="3">
    <citation type="submission" date="2020-12" db="UniProtKB">
        <authorList>
            <consortium name="EnsemblPlants"/>
        </authorList>
    </citation>
    <scope>IDENTIFICATION</scope>
</reference>
<organism evidence="1">
    <name type="scientific">Physcomitrium patens</name>
    <name type="common">Spreading-leaved earth moss</name>
    <name type="synonym">Physcomitrella patens</name>
    <dbReference type="NCBI Taxonomy" id="3218"/>
    <lineage>
        <taxon>Eukaryota</taxon>
        <taxon>Viridiplantae</taxon>
        <taxon>Streptophyta</taxon>
        <taxon>Embryophyta</taxon>
        <taxon>Bryophyta</taxon>
        <taxon>Bryophytina</taxon>
        <taxon>Bryopsida</taxon>
        <taxon>Funariidae</taxon>
        <taxon>Funariales</taxon>
        <taxon>Funariaceae</taxon>
        <taxon>Physcomitrium</taxon>
    </lineage>
</organism>
<gene>
    <name evidence="2" type="primary">LOC112284335</name>
    <name evidence="1" type="ORF">PHYPA_010702</name>
</gene>
<sequence length="420" mass="45442">METTGVYLRPSPTGFVPQHRNCPSLHSVPNVPGFGFGLRKNLQLHGRKLPLGLSLRRAGSWVGRIQASSVGSGEFQSEIEALRKMRVIAIKQELDALGVSYRDCFEKEDLVKRLARERRRTWHRLPMRKLKSTAASPKEYIIIPLTFGNLGTFDFLLDTGCSTTLVSPQVAHNKLGILPGSGTMSRGLGGMGDGGLAMRKISLPAMNIGGKLCKSVEGIIMDLASTGLPPSVAGIVGLNVLSQFDVEFDFVKEHITLYEAGAVERGQCSQEGLQKLAMIPISFNLQKLAEEPLPMAFTLPGVQVDLGGGNMQTALIDLGSSLSVTTPDIAKRSGATLEMAAFSGVGVGGQQMPFSRADMDVTMFNMAKDKIVFKKIPFAVGDLPALRAIECNIILGLNVFSRTRLVLCMSTKDLYLQTFV</sequence>
<dbReference type="AlphaFoldDB" id="A0A2K1KCK5"/>
<dbReference type="Proteomes" id="UP000006727">
    <property type="component" value="Chromosome 7"/>
</dbReference>
<dbReference type="GeneID" id="112284335"/>
<dbReference type="PaxDb" id="3218-PP1S2_186V6.1"/>
<dbReference type="EnsemblPlants" id="Pp3c7_22480V3.1">
    <property type="protein sequence ID" value="Pp3c7_22480V3.1"/>
    <property type="gene ID" value="Pp3c7_22480"/>
</dbReference>
<keyword evidence="3" id="KW-1185">Reference proteome</keyword>
<dbReference type="SUPFAM" id="SSF68906">
    <property type="entry name" value="SAP domain"/>
    <property type="match status" value="1"/>
</dbReference>
<evidence type="ECO:0000313" key="3">
    <source>
        <dbReference type="Proteomes" id="UP000006727"/>
    </source>
</evidence>
<dbReference type="InterPro" id="IPR021109">
    <property type="entry name" value="Peptidase_aspartic_dom_sf"/>
</dbReference>
<dbReference type="KEGG" id="ppp:112284335"/>
<proteinExistence type="predicted"/>
<dbReference type="SUPFAM" id="SSF50630">
    <property type="entry name" value="Acid proteases"/>
    <property type="match status" value="1"/>
</dbReference>
<dbReference type="EnsemblPlants" id="Pp3c7_22480V3.2">
    <property type="protein sequence ID" value="Pp3c7_22480V3.2"/>
    <property type="gene ID" value="Pp3c7_22480"/>
</dbReference>
<protein>
    <recommendedName>
        <fullName evidence="4">Peptidase A2 domain-containing protein</fullName>
    </recommendedName>
</protein>
<dbReference type="RefSeq" id="XP_024379817.1">
    <property type="nucleotide sequence ID" value="XM_024524049.2"/>
</dbReference>
<reference evidence="1 3" key="1">
    <citation type="journal article" date="2008" name="Science">
        <title>The Physcomitrella genome reveals evolutionary insights into the conquest of land by plants.</title>
        <authorList>
            <person name="Rensing S."/>
            <person name="Lang D."/>
            <person name="Zimmer A."/>
            <person name="Terry A."/>
            <person name="Salamov A."/>
            <person name="Shapiro H."/>
            <person name="Nishiyama T."/>
            <person name="Perroud P.-F."/>
            <person name="Lindquist E."/>
            <person name="Kamisugi Y."/>
            <person name="Tanahashi T."/>
            <person name="Sakakibara K."/>
            <person name="Fujita T."/>
            <person name="Oishi K."/>
            <person name="Shin-I T."/>
            <person name="Kuroki Y."/>
            <person name="Toyoda A."/>
            <person name="Suzuki Y."/>
            <person name="Hashimoto A."/>
            <person name="Yamaguchi K."/>
            <person name="Sugano A."/>
            <person name="Kohara Y."/>
            <person name="Fujiyama A."/>
            <person name="Anterola A."/>
            <person name="Aoki S."/>
            <person name="Ashton N."/>
            <person name="Barbazuk W.B."/>
            <person name="Barker E."/>
            <person name="Bennetzen J."/>
            <person name="Bezanilla M."/>
            <person name="Blankenship R."/>
            <person name="Cho S.H."/>
            <person name="Dutcher S."/>
            <person name="Estelle M."/>
            <person name="Fawcett J.A."/>
            <person name="Gundlach H."/>
            <person name="Hanada K."/>
            <person name="Heyl A."/>
            <person name="Hicks K.A."/>
            <person name="Hugh J."/>
            <person name="Lohr M."/>
            <person name="Mayer K."/>
            <person name="Melkozernov A."/>
            <person name="Murata T."/>
            <person name="Nelson D."/>
            <person name="Pils B."/>
            <person name="Prigge M."/>
            <person name="Reiss B."/>
            <person name="Renner T."/>
            <person name="Rombauts S."/>
            <person name="Rushton P."/>
            <person name="Sanderfoot A."/>
            <person name="Schween G."/>
            <person name="Shiu S.-H."/>
            <person name="Stueber K."/>
            <person name="Theodoulou F.L."/>
            <person name="Tu H."/>
            <person name="Van de Peer Y."/>
            <person name="Verrier P.J."/>
            <person name="Waters E."/>
            <person name="Wood A."/>
            <person name="Yang L."/>
            <person name="Cove D."/>
            <person name="Cuming A."/>
            <person name="Hasebe M."/>
            <person name="Lucas S."/>
            <person name="Mishler D.B."/>
            <person name="Reski R."/>
            <person name="Grigoriev I."/>
            <person name="Quatrano R.S."/>
            <person name="Boore J.L."/>
        </authorList>
    </citation>
    <scope>NUCLEOTIDE SEQUENCE [LARGE SCALE GENOMIC DNA]</scope>
    <source>
        <strain evidence="2 3">cv. Gransden 2004</strain>
    </source>
</reference>
<dbReference type="EMBL" id="ABEU02000007">
    <property type="protein sequence ID" value="PNR51515.1"/>
    <property type="molecule type" value="Genomic_DNA"/>
</dbReference>
<evidence type="ECO:0000313" key="2">
    <source>
        <dbReference type="EnsemblPlants" id="Pp3c7_22480V3.1"/>
    </source>
</evidence>
<accession>A0A2K1KCK5</accession>